<feature type="compositionally biased region" description="Basic and acidic residues" evidence="7">
    <location>
        <begin position="80"/>
        <end position="89"/>
    </location>
</feature>
<dbReference type="PANTHER" id="PTHR15272:SF0">
    <property type="entry name" value="CHROMATIN ASSEMBLY FACTOR 1 SUBUNIT A"/>
    <property type="match status" value="1"/>
</dbReference>
<feature type="region of interest" description="Disordered" evidence="7">
    <location>
        <begin position="672"/>
        <end position="743"/>
    </location>
</feature>
<feature type="compositionally biased region" description="Basic and acidic residues" evidence="7">
    <location>
        <begin position="496"/>
        <end position="604"/>
    </location>
</feature>
<feature type="region of interest" description="Disordered" evidence="7">
    <location>
        <begin position="1148"/>
        <end position="1188"/>
    </location>
</feature>
<feature type="compositionally biased region" description="Acidic residues" evidence="7">
    <location>
        <begin position="810"/>
        <end position="828"/>
    </location>
</feature>
<dbReference type="GO" id="GO:0033186">
    <property type="term" value="C:CAF-1 complex"/>
    <property type="evidence" value="ECO:0007669"/>
    <property type="project" value="EnsemblMetazoa"/>
</dbReference>
<dbReference type="InterPro" id="IPR021644">
    <property type="entry name" value="CAF-1_p150_acidic"/>
</dbReference>
<feature type="compositionally biased region" description="Basic and acidic residues" evidence="7">
    <location>
        <begin position="469"/>
        <end position="479"/>
    </location>
</feature>
<feature type="domain" description="Chromatin assembly factor 1 subunit p150 C-terminal" evidence="10">
    <location>
        <begin position="925"/>
        <end position="1069"/>
    </location>
</feature>
<feature type="region of interest" description="Disordered" evidence="7">
    <location>
        <begin position="935"/>
        <end position="954"/>
    </location>
</feature>
<evidence type="ECO:0000259" key="10">
    <source>
        <dbReference type="Pfam" id="PF15539"/>
    </source>
</evidence>
<reference evidence="11 12" key="1">
    <citation type="journal article" date="2007" name="Nature">
        <title>Evolution of genes and genomes on the Drosophila phylogeny.</title>
        <authorList>
            <consortium name="Drosophila 12 Genomes Consortium"/>
            <person name="Clark A.G."/>
            <person name="Eisen M.B."/>
            <person name="Smith D.R."/>
            <person name="Bergman C.M."/>
            <person name="Oliver B."/>
            <person name="Markow T.A."/>
            <person name="Kaufman T.C."/>
            <person name="Kellis M."/>
            <person name="Gelbart W."/>
            <person name="Iyer V.N."/>
            <person name="Pollard D.A."/>
            <person name="Sackton T.B."/>
            <person name="Larracuente A.M."/>
            <person name="Singh N.D."/>
            <person name="Abad J.P."/>
            <person name="Abt D.N."/>
            <person name="Adryan B."/>
            <person name="Aguade M."/>
            <person name="Akashi H."/>
            <person name="Anderson W.W."/>
            <person name="Aquadro C.F."/>
            <person name="Ardell D.H."/>
            <person name="Arguello R."/>
            <person name="Artieri C.G."/>
            <person name="Barbash D.A."/>
            <person name="Barker D."/>
            <person name="Barsanti P."/>
            <person name="Batterham P."/>
            <person name="Batzoglou S."/>
            <person name="Begun D."/>
            <person name="Bhutkar A."/>
            <person name="Blanco E."/>
            <person name="Bosak S.A."/>
            <person name="Bradley R.K."/>
            <person name="Brand A.D."/>
            <person name="Brent M.R."/>
            <person name="Brooks A.N."/>
            <person name="Brown R.H."/>
            <person name="Butlin R.K."/>
            <person name="Caggese C."/>
            <person name="Calvi B.R."/>
            <person name="Bernardo de Carvalho A."/>
            <person name="Caspi A."/>
            <person name="Castrezana S."/>
            <person name="Celniker S.E."/>
            <person name="Chang J.L."/>
            <person name="Chapple C."/>
            <person name="Chatterji S."/>
            <person name="Chinwalla A."/>
            <person name="Civetta A."/>
            <person name="Clifton S.W."/>
            <person name="Comeron J.M."/>
            <person name="Costello J.C."/>
            <person name="Coyne J.A."/>
            <person name="Daub J."/>
            <person name="David R.G."/>
            <person name="Delcher A.L."/>
            <person name="Delehaunty K."/>
            <person name="Do C.B."/>
            <person name="Ebling H."/>
            <person name="Edwards K."/>
            <person name="Eickbush T."/>
            <person name="Evans J.D."/>
            <person name="Filipski A."/>
            <person name="Findeiss S."/>
            <person name="Freyhult E."/>
            <person name="Fulton L."/>
            <person name="Fulton R."/>
            <person name="Garcia A.C."/>
            <person name="Gardiner A."/>
            <person name="Garfield D.A."/>
            <person name="Garvin B.E."/>
            <person name="Gibson G."/>
            <person name="Gilbert D."/>
            <person name="Gnerre S."/>
            <person name="Godfrey J."/>
            <person name="Good R."/>
            <person name="Gotea V."/>
            <person name="Gravely B."/>
            <person name="Greenberg A.J."/>
            <person name="Griffiths-Jones S."/>
            <person name="Gross S."/>
            <person name="Guigo R."/>
            <person name="Gustafson E.A."/>
            <person name="Haerty W."/>
            <person name="Hahn M.W."/>
            <person name="Halligan D.L."/>
            <person name="Halpern A.L."/>
            <person name="Halter G.M."/>
            <person name="Han M.V."/>
            <person name="Heger A."/>
            <person name="Hillier L."/>
            <person name="Hinrichs A.S."/>
            <person name="Holmes I."/>
            <person name="Hoskins R.A."/>
            <person name="Hubisz M.J."/>
            <person name="Hultmark D."/>
            <person name="Huntley M.A."/>
            <person name="Jaffe D.B."/>
            <person name="Jagadeeshan S."/>
            <person name="Jeck W.R."/>
            <person name="Johnson J."/>
            <person name="Jones C.D."/>
            <person name="Jordan W.C."/>
            <person name="Karpen G.H."/>
            <person name="Kataoka E."/>
            <person name="Keightley P.D."/>
            <person name="Kheradpour P."/>
            <person name="Kirkness E.F."/>
            <person name="Koerich L.B."/>
            <person name="Kristiansen K."/>
            <person name="Kudrna D."/>
            <person name="Kulathinal R.J."/>
            <person name="Kumar S."/>
            <person name="Kwok R."/>
            <person name="Lander E."/>
            <person name="Langley C.H."/>
            <person name="Lapoint R."/>
            <person name="Lazzaro B.P."/>
            <person name="Lee S.J."/>
            <person name="Levesque L."/>
            <person name="Li R."/>
            <person name="Lin C.F."/>
            <person name="Lin M.F."/>
            <person name="Lindblad-Toh K."/>
            <person name="Llopart A."/>
            <person name="Long M."/>
            <person name="Low L."/>
            <person name="Lozovsky E."/>
            <person name="Lu J."/>
            <person name="Luo M."/>
            <person name="Machado C.A."/>
            <person name="Makalowski W."/>
            <person name="Marzo M."/>
            <person name="Matsuda M."/>
            <person name="Matzkin L."/>
            <person name="McAllister B."/>
            <person name="McBride C.S."/>
            <person name="McKernan B."/>
            <person name="McKernan K."/>
            <person name="Mendez-Lago M."/>
            <person name="Minx P."/>
            <person name="Mollenhauer M.U."/>
            <person name="Montooth K."/>
            <person name="Mount S.M."/>
            <person name="Mu X."/>
            <person name="Myers E."/>
            <person name="Negre B."/>
            <person name="Newfeld S."/>
            <person name="Nielsen R."/>
            <person name="Noor M.A."/>
            <person name="O'Grady P."/>
            <person name="Pachter L."/>
            <person name="Papaceit M."/>
            <person name="Parisi M.J."/>
            <person name="Parisi M."/>
            <person name="Parts L."/>
            <person name="Pedersen J.S."/>
            <person name="Pesole G."/>
            <person name="Phillippy A.M."/>
            <person name="Ponting C.P."/>
            <person name="Pop M."/>
            <person name="Porcelli D."/>
            <person name="Powell J.R."/>
            <person name="Prohaska S."/>
            <person name="Pruitt K."/>
            <person name="Puig M."/>
            <person name="Quesneville H."/>
            <person name="Ram K.R."/>
            <person name="Rand D."/>
            <person name="Rasmussen M.D."/>
            <person name="Reed L.K."/>
            <person name="Reenan R."/>
            <person name="Reily A."/>
            <person name="Remington K.A."/>
            <person name="Rieger T.T."/>
            <person name="Ritchie M.G."/>
            <person name="Robin C."/>
            <person name="Rogers Y.H."/>
            <person name="Rohde C."/>
            <person name="Rozas J."/>
            <person name="Rubenfield M.J."/>
            <person name="Ruiz A."/>
            <person name="Russo S."/>
            <person name="Salzberg S.L."/>
            <person name="Sanchez-Gracia A."/>
            <person name="Saranga D.J."/>
            <person name="Sato H."/>
            <person name="Schaeffer S.W."/>
            <person name="Schatz M.C."/>
            <person name="Schlenke T."/>
            <person name="Schwartz R."/>
            <person name="Segarra C."/>
            <person name="Singh R.S."/>
            <person name="Sirot L."/>
            <person name="Sirota M."/>
            <person name="Sisneros N.B."/>
            <person name="Smith C.D."/>
            <person name="Smith T.F."/>
            <person name="Spieth J."/>
            <person name="Stage D.E."/>
            <person name="Stark A."/>
            <person name="Stephan W."/>
            <person name="Strausberg R.L."/>
            <person name="Strempel S."/>
            <person name="Sturgill D."/>
            <person name="Sutton G."/>
            <person name="Sutton G.G."/>
            <person name="Tao W."/>
            <person name="Teichmann S."/>
            <person name="Tobari Y.N."/>
            <person name="Tomimura Y."/>
            <person name="Tsolas J.M."/>
            <person name="Valente V.L."/>
            <person name="Venter E."/>
            <person name="Venter J.C."/>
            <person name="Vicario S."/>
            <person name="Vieira F.G."/>
            <person name="Vilella A.J."/>
            <person name="Villasante A."/>
            <person name="Walenz B."/>
            <person name="Wang J."/>
            <person name="Wasserman M."/>
            <person name="Watts T."/>
            <person name="Wilson D."/>
            <person name="Wilson R.K."/>
            <person name="Wing R.A."/>
            <person name="Wolfner M.F."/>
            <person name="Wong A."/>
            <person name="Wong G.K."/>
            <person name="Wu C.I."/>
            <person name="Wu G."/>
            <person name="Yamamoto D."/>
            <person name="Yang H.P."/>
            <person name="Yang S.P."/>
            <person name="Yorke J.A."/>
            <person name="Yoshida K."/>
            <person name="Zdobnov E."/>
            <person name="Zhang P."/>
            <person name="Zhang Y."/>
            <person name="Zimin A.V."/>
            <person name="Baldwin J."/>
            <person name="Abdouelleil A."/>
            <person name="Abdulkadir J."/>
            <person name="Abebe A."/>
            <person name="Abera B."/>
            <person name="Abreu J."/>
            <person name="Acer S.C."/>
            <person name="Aftuck L."/>
            <person name="Alexander A."/>
            <person name="An P."/>
            <person name="Anderson E."/>
            <person name="Anderson S."/>
            <person name="Arachi H."/>
            <person name="Azer M."/>
            <person name="Bachantsang P."/>
            <person name="Barry A."/>
            <person name="Bayul T."/>
            <person name="Berlin A."/>
            <person name="Bessette D."/>
            <person name="Bloom T."/>
            <person name="Blye J."/>
            <person name="Boguslavskiy L."/>
            <person name="Bonnet C."/>
            <person name="Boukhgalter B."/>
            <person name="Bourzgui I."/>
            <person name="Brown A."/>
            <person name="Cahill P."/>
            <person name="Channer S."/>
            <person name="Cheshatsang Y."/>
            <person name="Chuda L."/>
            <person name="Citroen M."/>
            <person name="Collymore A."/>
            <person name="Cooke P."/>
            <person name="Costello M."/>
            <person name="D'Aco K."/>
            <person name="Daza R."/>
            <person name="De Haan G."/>
            <person name="DeGray S."/>
            <person name="DeMaso C."/>
            <person name="Dhargay N."/>
            <person name="Dooley K."/>
            <person name="Dooley E."/>
            <person name="Doricent M."/>
            <person name="Dorje P."/>
            <person name="Dorjee K."/>
            <person name="Dupes A."/>
            <person name="Elong R."/>
            <person name="Falk J."/>
            <person name="Farina A."/>
            <person name="Faro S."/>
            <person name="Ferguson D."/>
            <person name="Fisher S."/>
            <person name="Foley C.D."/>
            <person name="Franke A."/>
            <person name="Friedrich D."/>
            <person name="Gadbois L."/>
            <person name="Gearin G."/>
            <person name="Gearin C.R."/>
            <person name="Giannoukos G."/>
            <person name="Goode T."/>
            <person name="Graham J."/>
            <person name="Grandbois E."/>
            <person name="Grewal S."/>
            <person name="Gyaltsen K."/>
            <person name="Hafez N."/>
            <person name="Hagos B."/>
            <person name="Hall J."/>
            <person name="Henson C."/>
            <person name="Hollinger A."/>
            <person name="Honan T."/>
            <person name="Huard M.D."/>
            <person name="Hughes L."/>
            <person name="Hurhula B."/>
            <person name="Husby M.E."/>
            <person name="Kamat A."/>
            <person name="Kanga B."/>
            <person name="Kashin S."/>
            <person name="Khazanovich D."/>
            <person name="Kisner P."/>
            <person name="Lance K."/>
            <person name="Lara M."/>
            <person name="Lee W."/>
            <person name="Lennon N."/>
            <person name="Letendre F."/>
            <person name="LeVine R."/>
            <person name="Lipovsky A."/>
            <person name="Liu X."/>
            <person name="Liu J."/>
            <person name="Liu S."/>
            <person name="Lokyitsang T."/>
            <person name="Lokyitsang Y."/>
            <person name="Lubonja R."/>
            <person name="Lui A."/>
            <person name="MacDonald P."/>
            <person name="Magnisalis V."/>
            <person name="Maru K."/>
            <person name="Matthews C."/>
            <person name="McCusker W."/>
            <person name="McDonough S."/>
            <person name="Mehta T."/>
            <person name="Meldrim J."/>
            <person name="Meneus L."/>
            <person name="Mihai O."/>
            <person name="Mihalev A."/>
            <person name="Mihova T."/>
            <person name="Mittelman R."/>
            <person name="Mlenga V."/>
            <person name="Montmayeur A."/>
            <person name="Mulrain L."/>
            <person name="Navidi A."/>
            <person name="Naylor J."/>
            <person name="Negash T."/>
            <person name="Nguyen T."/>
            <person name="Nguyen N."/>
            <person name="Nicol R."/>
            <person name="Norbu C."/>
            <person name="Norbu N."/>
            <person name="Novod N."/>
            <person name="O'Neill B."/>
            <person name="Osman S."/>
            <person name="Markiewicz E."/>
            <person name="Oyono O.L."/>
            <person name="Patti C."/>
            <person name="Phunkhang P."/>
            <person name="Pierre F."/>
            <person name="Priest M."/>
            <person name="Raghuraman S."/>
            <person name="Rege F."/>
            <person name="Reyes R."/>
            <person name="Rise C."/>
            <person name="Rogov P."/>
            <person name="Ross K."/>
            <person name="Ryan E."/>
            <person name="Settipalli S."/>
            <person name="Shea T."/>
            <person name="Sherpa N."/>
            <person name="Shi L."/>
            <person name="Shih D."/>
            <person name="Sparrow T."/>
            <person name="Spaulding J."/>
            <person name="Stalker J."/>
            <person name="Stange-Thomann N."/>
            <person name="Stavropoulos S."/>
            <person name="Stone C."/>
            <person name="Strader C."/>
            <person name="Tesfaye S."/>
            <person name="Thomson T."/>
            <person name="Thoulutsang Y."/>
            <person name="Thoulutsang D."/>
            <person name="Topham K."/>
            <person name="Topping I."/>
            <person name="Tsamla T."/>
            <person name="Vassiliev H."/>
            <person name="Vo A."/>
            <person name="Wangchuk T."/>
            <person name="Wangdi T."/>
            <person name="Weiand M."/>
            <person name="Wilkinson J."/>
            <person name="Wilson A."/>
            <person name="Yadav S."/>
            <person name="Young G."/>
            <person name="Yu Q."/>
            <person name="Zembek L."/>
            <person name="Zhong D."/>
            <person name="Zimmer A."/>
            <person name="Zwirko Z."/>
            <person name="Jaffe D.B."/>
            <person name="Alvarez P."/>
            <person name="Brockman W."/>
            <person name="Butler J."/>
            <person name="Chin C."/>
            <person name="Gnerre S."/>
            <person name="Grabherr M."/>
            <person name="Kleber M."/>
            <person name="Mauceli E."/>
            <person name="MacCallum I."/>
        </authorList>
    </citation>
    <scope>NUCLEOTIDE SEQUENCE [LARGE SCALE GENOMIC DNA]</scope>
    <source>
        <strain evidence="12">Tucson 14024-0371.13</strain>
    </source>
</reference>
<feature type="region of interest" description="Disordered" evidence="7">
    <location>
        <begin position="1078"/>
        <end position="1119"/>
    </location>
</feature>
<dbReference type="GO" id="GO:0007444">
    <property type="term" value="P:imaginal disc development"/>
    <property type="evidence" value="ECO:0007669"/>
    <property type="project" value="EnsemblMetazoa"/>
</dbReference>
<keyword evidence="2" id="KW-0235">DNA replication</keyword>
<feature type="compositionally biased region" description="Polar residues" evidence="7">
    <location>
        <begin position="205"/>
        <end position="217"/>
    </location>
</feature>
<evidence type="ECO:0000256" key="6">
    <source>
        <dbReference type="ARBA" id="ARBA00023242"/>
    </source>
</evidence>
<evidence type="ECO:0000313" key="12">
    <source>
        <dbReference type="Proteomes" id="UP000007801"/>
    </source>
</evidence>
<feature type="compositionally biased region" description="Acidic residues" evidence="7">
    <location>
        <begin position="244"/>
        <end position="259"/>
    </location>
</feature>
<feature type="compositionally biased region" description="Polar residues" evidence="7">
    <location>
        <begin position="8"/>
        <end position="18"/>
    </location>
</feature>
<keyword evidence="6" id="KW-0539">Nucleus</keyword>
<keyword evidence="12" id="KW-1185">Reference proteome</keyword>
<feature type="compositionally biased region" description="Acidic residues" evidence="7">
    <location>
        <begin position="109"/>
        <end position="128"/>
    </location>
</feature>
<keyword evidence="4" id="KW-0143">Chaperone</keyword>
<dbReference type="GO" id="GO:0006334">
    <property type="term" value="P:nucleosome assembly"/>
    <property type="evidence" value="ECO:0007669"/>
    <property type="project" value="EnsemblMetazoa"/>
</dbReference>
<feature type="compositionally biased region" description="Basic and acidic residues" evidence="7">
    <location>
        <begin position="866"/>
        <end position="875"/>
    </location>
</feature>
<feature type="region of interest" description="Disordered" evidence="7">
    <location>
        <begin position="810"/>
        <end position="875"/>
    </location>
</feature>
<dbReference type="STRING" id="7217.B3MW93"/>
<feature type="domain" description="Chromatin assembly factor 1 subunit A dimerization" evidence="9">
    <location>
        <begin position="770"/>
        <end position="841"/>
    </location>
</feature>
<feature type="compositionally biased region" description="Basic and acidic residues" evidence="7">
    <location>
        <begin position="260"/>
        <end position="331"/>
    </location>
</feature>
<evidence type="ECO:0000259" key="9">
    <source>
        <dbReference type="Pfam" id="PF12253"/>
    </source>
</evidence>
<dbReference type="GO" id="GO:0010332">
    <property type="term" value="P:response to gamma radiation"/>
    <property type="evidence" value="ECO:0007669"/>
    <property type="project" value="EnsemblMetazoa"/>
</dbReference>
<dbReference type="eggNOG" id="KOG4364">
    <property type="taxonomic scope" value="Eukaryota"/>
</dbReference>
<dbReference type="AlphaFoldDB" id="B3MW93"/>
<dbReference type="PANTHER" id="PTHR15272">
    <property type="entry name" value="CHROMATIN ASSEMBLY FACTOR 1 SUBUNIT A CAF-1 SUBUNIT A"/>
    <property type="match status" value="1"/>
</dbReference>
<dbReference type="InterPro" id="IPR029105">
    <property type="entry name" value="CAF1-p150_C2"/>
</dbReference>
<dbReference type="GeneID" id="6505305"/>
<feature type="compositionally biased region" description="Basic and acidic residues" evidence="7">
    <location>
        <begin position="129"/>
        <end position="142"/>
    </location>
</feature>
<feature type="compositionally biased region" description="Low complexity" evidence="7">
    <location>
        <begin position="441"/>
        <end position="452"/>
    </location>
</feature>
<dbReference type="Pfam" id="PF11600">
    <property type="entry name" value="CAF1A_acidic"/>
    <property type="match status" value="1"/>
</dbReference>
<dbReference type="HOGENOM" id="CLU_275604_0_0_1"/>
<dbReference type="GO" id="GO:0035264">
    <property type="term" value="P:multicellular organism growth"/>
    <property type="evidence" value="ECO:0007669"/>
    <property type="project" value="EnsemblMetazoa"/>
</dbReference>
<feature type="compositionally biased region" description="Low complexity" evidence="7">
    <location>
        <begin position="41"/>
        <end position="56"/>
    </location>
</feature>
<feature type="compositionally biased region" description="Basic and acidic residues" evidence="7">
    <location>
        <begin position="339"/>
        <end position="436"/>
    </location>
</feature>
<evidence type="ECO:0000256" key="7">
    <source>
        <dbReference type="SAM" id="MobiDB-lite"/>
    </source>
</evidence>
<dbReference type="KEGG" id="dan:6505305"/>
<evidence type="ECO:0000259" key="8">
    <source>
        <dbReference type="Pfam" id="PF11600"/>
    </source>
</evidence>
<dbReference type="CTD" id="31801"/>
<evidence type="ECO:0000256" key="2">
    <source>
        <dbReference type="ARBA" id="ARBA00022705"/>
    </source>
</evidence>
<feature type="region of interest" description="Disordered" evidence="7">
    <location>
        <begin position="1"/>
        <end position="631"/>
    </location>
</feature>
<dbReference type="InParanoid" id="B3MW93"/>
<dbReference type="GO" id="GO:0005634">
    <property type="term" value="C:nucleus"/>
    <property type="evidence" value="ECO:0007669"/>
    <property type="project" value="UniProtKB-SubCell"/>
</dbReference>
<feature type="domain" description="Chromatin assembly factor 1 p150 subunit acidic region" evidence="8">
    <location>
        <begin position="580"/>
        <end position="662"/>
    </location>
</feature>
<comment type="subcellular location">
    <subcellularLocation>
        <location evidence="1">Nucleus</location>
    </subcellularLocation>
</comment>
<sequence>MPAGIVKTPNSNGNGNQKTAERNSSGKKFVQTRLPFKLITPGGSAAAAPSSGAPEAEPQEPRKRKLSYEEDEAPEGTSTSDDHLRRSTSKENLNVTGPAATKKAKTTEPDEDAMAEDVIELDDDEDEVVPVKEVAESKEPKPTKSGKKSLPKDKQNSAKAKEKVNSSKAKESKSSPAPPIQIKLPLGNKRPKRRKSLKKSEETVDNSPTESSKPGSESSDDIEAIAEELNPQKKPKVQEKKDEDIVELLDDEEEEIEEDVGNRKEASKDTKKTEGNKKTIMDLFASKKGDGKKKADNKQPKEKENTKKDEESEDKEEKQVETESKQTEKPKNSQKSPKKRDSAKDAKEKATTVKSSKEEKPMEKNSKEEKPSEKNSKKKEATEKETIEETKPTEKPKKSAEKSPKNQENSKDTKTPTKEKPNPKETPKISEEEATKATDMSVLLSSSENEQSSSDHEMEVDTDTPARSVQKDTPSRRSLPEASVGPEKNLTPKQQRLLEQRKKAREEKEQKLAEERRLKQQEKEQREQQKKQEREEKEQQRKLEKDQKEQQKKLEREEKERKRQAEADTKNEEKRKRNEAKEEVQRKKDEERRKKEQEREEAEQKKKRAAESFSKFFVPKQPKSGSGASATYFMEHEQSSCDSTKASSQTLAFRPFQIKDDMLLAPVVRANLGQEQRSQLDGLFREKQEDDEDEDEDIGRRKRPNRAHLYLSELSSGRRKPLQMQRDTRLQRRTKDEEDDDEVQVIDDLSTAGLPIEEERSKQLARMRAKYLHFADNRRPPYYGTWRKKSRTISARRPLAQDKQLFDYELDSDCEWEEEEPGESLSASEDEKERESEEESEEEYNEWYVPHGHLSDEELQNDGEMDDGHTREAQKAKLQVLQQEFAQEMKKQTKKIKPRLLGPVWLDENGNKSELFPAMFAHTIDMYACWQVGPLSLEPPPEPEREDQPPEAPQPLQLDERLLQQLVRLTHGNRNSKVFLINEYLEYLKTQEGGGEGSILPSKTLVREKFDELASWKPVELTTPDLNTSASSAKKAKKPKKRLCWVVPPEILEKFHLPDLSLQNQWDYTLTPKITEGQDTQQHELSPPAEATEATATPTVSTATPTSSVVTTPSTGGATKKRASLLMSVPRDQPIQVAAKNALISQFLRRRSDSAGGNPGKDKDNTPGKPKGKERPPIVCEDVVMLSD</sequence>
<keyword evidence="5" id="KW-0234">DNA repair</keyword>
<evidence type="ECO:0000313" key="11">
    <source>
        <dbReference type="EMBL" id="EDV35238.2"/>
    </source>
</evidence>
<evidence type="ECO:0000256" key="3">
    <source>
        <dbReference type="ARBA" id="ARBA00022763"/>
    </source>
</evidence>
<dbReference type="OrthoDB" id="79480at2759"/>
<feature type="compositionally biased region" description="Basic and acidic residues" evidence="7">
    <location>
        <begin position="726"/>
        <end position="736"/>
    </location>
</feature>
<feature type="compositionally biased region" description="Acidic residues" evidence="7">
    <location>
        <begin position="836"/>
        <end position="845"/>
    </location>
</feature>
<evidence type="ECO:0000256" key="5">
    <source>
        <dbReference type="ARBA" id="ARBA00023204"/>
    </source>
</evidence>
<dbReference type="Proteomes" id="UP000007801">
    <property type="component" value="Unassembled WGS sequence"/>
</dbReference>
<dbReference type="EMBL" id="CH902625">
    <property type="protein sequence ID" value="EDV35238.2"/>
    <property type="molecule type" value="Genomic_DNA"/>
</dbReference>
<dbReference type="Pfam" id="PF15539">
    <property type="entry name" value="CAF1-p150_C2"/>
    <property type="match status" value="1"/>
</dbReference>
<keyword evidence="3" id="KW-0227">DNA damage</keyword>
<accession>B3MW93</accession>
<proteinExistence type="predicted"/>
<feature type="compositionally biased region" description="Low complexity" evidence="7">
    <location>
        <begin position="1086"/>
        <end position="1115"/>
    </location>
</feature>
<evidence type="ECO:0000256" key="4">
    <source>
        <dbReference type="ARBA" id="ARBA00023186"/>
    </source>
</evidence>
<feature type="compositionally biased region" description="Basic and acidic residues" evidence="7">
    <location>
        <begin position="1160"/>
        <end position="1176"/>
    </location>
</feature>
<organism evidence="11 12">
    <name type="scientific">Drosophila ananassae</name>
    <name type="common">Fruit fly</name>
    <dbReference type="NCBI Taxonomy" id="7217"/>
    <lineage>
        <taxon>Eukaryota</taxon>
        <taxon>Metazoa</taxon>
        <taxon>Ecdysozoa</taxon>
        <taxon>Arthropoda</taxon>
        <taxon>Hexapoda</taxon>
        <taxon>Insecta</taxon>
        <taxon>Pterygota</taxon>
        <taxon>Neoptera</taxon>
        <taxon>Endopterygota</taxon>
        <taxon>Diptera</taxon>
        <taxon>Brachycera</taxon>
        <taxon>Muscomorpha</taxon>
        <taxon>Ephydroidea</taxon>
        <taxon>Drosophilidae</taxon>
        <taxon>Drosophila</taxon>
        <taxon>Sophophora</taxon>
    </lineage>
</organism>
<dbReference type="Pfam" id="PF12253">
    <property type="entry name" value="CAF1A_dimeriz"/>
    <property type="match status" value="1"/>
</dbReference>
<gene>
    <name evidence="11" type="primary">Dana\GF22650</name>
    <name evidence="11" type="synonym">dana_GLEANR_6601</name>
    <name evidence="11" type="ORF">GF22650</name>
</gene>
<name>B3MW93_DROAN</name>
<dbReference type="FunCoup" id="B3MW93">
    <property type="interactions" value="205"/>
</dbReference>
<dbReference type="GO" id="GO:0000724">
    <property type="term" value="P:double-strand break repair via homologous recombination"/>
    <property type="evidence" value="ECO:0007669"/>
    <property type="project" value="EnsemblMetazoa"/>
</dbReference>
<protein>
    <submittedName>
        <fullName evidence="11">Uncharacterized protein</fullName>
    </submittedName>
</protein>
<evidence type="ECO:0000256" key="1">
    <source>
        <dbReference type="ARBA" id="ARBA00004123"/>
    </source>
</evidence>
<dbReference type="GO" id="GO:0042023">
    <property type="term" value="P:DNA endoreduplication"/>
    <property type="evidence" value="ECO:0007669"/>
    <property type="project" value="EnsemblMetazoa"/>
</dbReference>
<feature type="compositionally biased region" description="Basic and acidic residues" evidence="7">
    <location>
        <begin position="150"/>
        <end position="173"/>
    </location>
</feature>
<dbReference type="InterPro" id="IPR022043">
    <property type="entry name" value="CAF1A_DD"/>
</dbReference>